<evidence type="ECO:0000313" key="12">
    <source>
        <dbReference type="EMBL" id="KGR91375.1"/>
    </source>
</evidence>
<evidence type="ECO:0000256" key="2">
    <source>
        <dbReference type="ARBA" id="ARBA00020570"/>
    </source>
</evidence>
<dbReference type="PRINTS" id="PR00421">
    <property type="entry name" value="THIOREDOXIN"/>
</dbReference>
<dbReference type="InterPro" id="IPR017937">
    <property type="entry name" value="Thioredoxin_CS"/>
</dbReference>
<evidence type="ECO:0000256" key="3">
    <source>
        <dbReference type="ARBA" id="ARBA00022448"/>
    </source>
</evidence>
<proteinExistence type="inferred from homology"/>
<dbReference type="PANTHER" id="PTHR45663:SF11">
    <property type="entry name" value="GEO12009P1"/>
    <property type="match status" value="1"/>
</dbReference>
<dbReference type="InterPro" id="IPR005746">
    <property type="entry name" value="Thioredoxin"/>
</dbReference>
<keyword evidence="13" id="KW-1185">Reference proteome</keyword>
<keyword evidence="5 10" id="KW-1015">Disulfide bond</keyword>
<feature type="site" description="Contributes to redox potential value" evidence="9">
    <location>
        <position position="30"/>
    </location>
</feature>
<dbReference type="PROSITE" id="PS51352">
    <property type="entry name" value="THIOREDOXIN_2"/>
    <property type="match status" value="1"/>
</dbReference>
<accession>A0A0A3J6N0</accession>
<dbReference type="Gene3D" id="3.40.30.10">
    <property type="entry name" value="Glutaredoxin"/>
    <property type="match status" value="1"/>
</dbReference>
<evidence type="ECO:0000313" key="13">
    <source>
        <dbReference type="Proteomes" id="UP000030595"/>
    </source>
</evidence>
<organism evidence="12 13">
    <name type="scientific">Ureibacillus massiliensis 4400831 = CIP 108448 = CCUG 49529</name>
    <dbReference type="NCBI Taxonomy" id="1211035"/>
    <lineage>
        <taxon>Bacteria</taxon>
        <taxon>Bacillati</taxon>
        <taxon>Bacillota</taxon>
        <taxon>Bacilli</taxon>
        <taxon>Bacillales</taxon>
        <taxon>Caryophanaceae</taxon>
        <taxon>Ureibacillus</taxon>
    </lineage>
</organism>
<gene>
    <name evidence="12" type="ORF">CD30_06040</name>
</gene>
<dbReference type="GO" id="GO:0005829">
    <property type="term" value="C:cytosol"/>
    <property type="evidence" value="ECO:0007669"/>
    <property type="project" value="TreeGrafter"/>
</dbReference>
<feature type="active site" description="Nucleophile" evidence="9">
    <location>
        <position position="32"/>
    </location>
</feature>
<evidence type="ECO:0000256" key="7">
    <source>
        <dbReference type="NCBIfam" id="TIGR01068"/>
    </source>
</evidence>
<dbReference type="SUPFAM" id="SSF52833">
    <property type="entry name" value="Thioredoxin-like"/>
    <property type="match status" value="1"/>
</dbReference>
<dbReference type="RefSeq" id="WP_036173789.1">
    <property type="nucleotide sequence ID" value="NZ_AVCZ01000007.1"/>
</dbReference>
<evidence type="ECO:0000256" key="6">
    <source>
        <dbReference type="ARBA" id="ARBA00023284"/>
    </source>
</evidence>
<evidence type="ECO:0000256" key="4">
    <source>
        <dbReference type="ARBA" id="ARBA00022982"/>
    </source>
</evidence>
<dbReference type="FunFam" id="3.40.30.10:FF:000001">
    <property type="entry name" value="Thioredoxin"/>
    <property type="match status" value="1"/>
</dbReference>
<feature type="site" description="Deprotonates C-terminal active site Cys" evidence="9">
    <location>
        <position position="23"/>
    </location>
</feature>
<dbReference type="eggNOG" id="COG3118">
    <property type="taxonomic scope" value="Bacteria"/>
</dbReference>
<dbReference type="PROSITE" id="PS00194">
    <property type="entry name" value="THIOREDOXIN_1"/>
    <property type="match status" value="1"/>
</dbReference>
<evidence type="ECO:0000259" key="11">
    <source>
        <dbReference type="PROSITE" id="PS51352"/>
    </source>
</evidence>
<evidence type="ECO:0000256" key="1">
    <source>
        <dbReference type="ARBA" id="ARBA00008987"/>
    </source>
</evidence>
<keyword evidence="3" id="KW-0813">Transport</keyword>
<dbReference type="GO" id="GO:0045454">
    <property type="term" value="P:cell redox homeostasis"/>
    <property type="evidence" value="ECO:0007669"/>
    <property type="project" value="TreeGrafter"/>
</dbReference>
<comment type="caution">
    <text evidence="12">The sequence shown here is derived from an EMBL/GenBank/DDBJ whole genome shotgun (WGS) entry which is preliminary data.</text>
</comment>
<dbReference type="AlphaFoldDB" id="A0A0A3J6N0"/>
<evidence type="ECO:0000256" key="10">
    <source>
        <dbReference type="PIRSR" id="PIRSR000077-4"/>
    </source>
</evidence>
<comment type="similarity">
    <text evidence="1 8">Belongs to the thioredoxin family.</text>
</comment>
<feature type="active site" description="Nucleophile" evidence="9">
    <location>
        <position position="29"/>
    </location>
</feature>
<reference evidence="12 13" key="1">
    <citation type="submission" date="2014-02" db="EMBL/GenBank/DDBJ databases">
        <title>Draft genome sequence of Lysinibacillus massiliensis CCUG 49529.</title>
        <authorList>
            <person name="Zhang F."/>
            <person name="Wang G."/>
            <person name="Zhang L."/>
        </authorList>
    </citation>
    <scope>NUCLEOTIDE SEQUENCE [LARGE SCALE GENOMIC DNA]</scope>
    <source>
        <strain evidence="12 13">CCUG 49529</strain>
    </source>
</reference>
<dbReference type="NCBIfam" id="TIGR01068">
    <property type="entry name" value="thioredoxin"/>
    <property type="match status" value="1"/>
</dbReference>
<dbReference type="InterPro" id="IPR036249">
    <property type="entry name" value="Thioredoxin-like_sf"/>
</dbReference>
<dbReference type="OrthoDB" id="9790390at2"/>
<dbReference type="Pfam" id="PF00085">
    <property type="entry name" value="Thioredoxin"/>
    <property type="match status" value="1"/>
</dbReference>
<dbReference type="GO" id="GO:0015035">
    <property type="term" value="F:protein-disulfide reductase activity"/>
    <property type="evidence" value="ECO:0007669"/>
    <property type="project" value="UniProtKB-UniRule"/>
</dbReference>
<dbReference type="PANTHER" id="PTHR45663">
    <property type="entry name" value="GEO12009P1"/>
    <property type="match status" value="1"/>
</dbReference>
<evidence type="ECO:0000256" key="5">
    <source>
        <dbReference type="ARBA" id="ARBA00023157"/>
    </source>
</evidence>
<name>A0A0A3J6N0_9BACL</name>
<evidence type="ECO:0000256" key="8">
    <source>
        <dbReference type="PIRNR" id="PIRNR000077"/>
    </source>
</evidence>
<feature type="disulfide bond" description="Redox-active" evidence="10">
    <location>
        <begin position="29"/>
        <end position="32"/>
    </location>
</feature>
<keyword evidence="6 10" id="KW-0676">Redox-active center</keyword>
<keyword evidence="4" id="KW-0249">Electron transport</keyword>
<sequence>MAIVHVTDQNFSEEIASGVVLVDFWATWCGPCKMIAPVLEEIDSEMGDQVKIAKLDVDNNQVTAAEYQVMSIPTLLLFKDGELVAKTVGFQPKEALVEFINNNK</sequence>
<feature type="site" description="Contributes to redox potential value" evidence="9">
    <location>
        <position position="31"/>
    </location>
</feature>
<dbReference type="EMBL" id="JPVQ01000007">
    <property type="protein sequence ID" value="KGR91375.1"/>
    <property type="molecule type" value="Genomic_DNA"/>
</dbReference>
<evidence type="ECO:0000256" key="9">
    <source>
        <dbReference type="PIRSR" id="PIRSR000077-1"/>
    </source>
</evidence>
<dbReference type="Proteomes" id="UP000030595">
    <property type="component" value="Unassembled WGS sequence"/>
</dbReference>
<dbReference type="PIRSF" id="PIRSF000077">
    <property type="entry name" value="Thioredoxin"/>
    <property type="match status" value="1"/>
</dbReference>
<feature type="domain" description="Thioredoxin" evidence="11">
    <location>
        <begin position="1"/>
        <end position="104"/>
    </location>
</feature>
<dbReference type="InterPro" id="IPR013766">
    <property type="entry name" value="Thioredoxin_domain"/>
</dbReference>
<dbReference type="CDD" id="cd02947">
    <property type="entry name" value="TRX_family"/>
    <property type="match status" value="1"/>
</dbReference>
<protein>
    <recommendedName>
        <fullName evidence="2 7">Thioredoxin</fullName>
    </recommendedName>
</protein>